<dbReference type="InterPro" id="IPR039881">
    <property type="entry name" value="PCIF1-like"/>
</dbReference>
<dbReference type="AlphaFoldDB" id="A0A815LRT0"/>
<evidence type="ECO:0000313" key="5">
    <source>
        <dbReference type="Proteomes" id="UP000663828"/>
    </source>
</evidence>
<dbReference type="OrthoDB" id="193787at2759"/>
<feature type="region of interest" description="Disordered" evidence="1">
    <location>
        <begin position="354"/>
        <end position="395"/>
    </location>
</feature>
<dbReference type="EMBL" id="CAJNOJ010000351">
    <property type="protein sequence ID" value="CAF1413063.1"/>
    <property type="molecule type" value="Genomic_DNA"/>
</dbReference>
<evidence type="ECO:0000313" key="3">
    <source>
        <dbReference type="EMBL" id="CAF0989577.1"/>
    </source>
</evidence>
<gene>
    <name evidence="4" type="ORF">EDS130_LOCUS36880</name>
    <name evidence="3" type="ORF">XAT740_LOCUS12623</name>
</gene>
<dbReference type="EMBL" id="CAJNOR010000715">
    <property type="protein sequence ID" value="CAF0989577.1"/>
    <property type="molecule type" value="Genomic_DNA"/>
</dbReference>
<dbReference type="GO" id="GO:0099122">
    <property type="term" value="F:RNA polymerase II C-terminal domain binding"/>
    <property type="evidence" value="ECO:0007669"/>
    <property type="project" value="InterPro"/>
</dbReference>
<accession>A0A815LRT0</accession>
<feature type="domain" description="PCIF1 WW" evidence="2">
    <location>
        <begin position="172"/>
        <end position="318"/>
    </location>
</feature>
<dbReference type="Proteomes" id="UP000663828">
    <property type="component" value="Unassembled WGS sequence"/>
</dbReference>
<dbReference type="InterPro" id="IPR022035">
    <property type="entry name" value="PCIF1_WW"/>
</dbReference>
<evidence type="ECO:0000313" key="4">
    <source>
        <dbReference type="EMBL" id="CAF1413063.1"/>
    </source>
</evidence>
<protein>
    <recommendedName>
        <fullName evidence="2">PCIF1 WW domain-containing protein</fullName>
    </recommendedName>
</protein>
<dbReference type="GO" id="GO:0016422">
    <property type="term" value="F:mRNA (2'-O-methyladenosine-N6-)-methyltransferase activity"/>
    <property type="evidence" value="ECO:0007669"/>
    <property type="project" value="InterPro"/>
</dbReference>
<sequence length="395" mass="46060">MSNSRSGHDISTSESSKTTDVTKHHTLVEVELRRKSLYEDLVKSVKNWIFDRSDGRRRLSEMQMSHLVLRYIFNKKATISSSKCDPVFISGTSTVARNQLECDLKNINIRGAKELADLIDDELTSAARKIRFEKFEKDEEVKLSTSTENELIYRDRRQTDFNRLAQRYGREYYNAAYALGLRYSYVCLTGHGLARQYKEETGRSADDLLACECFASAFNHYFDQYHSAFPDLEVFFGSRGSFFNINWSKQPSNMTFFVSPPYDESLIQLAVDHVFNALDNHLVSQSTFIFCIPGRWTNFKALDALKVSRWMKEFVDYPKDKLPFIDYMARNEKDRIIYPTDTCLITLSTEMENEKEQFRQSTTTKKRRNESEEIEDNENPMNTNGTKKIKYDLTD</sequence>
<name>A0A815LRT0_ADIRI</name>
<reference evidence="4" key="1">
    <citation type="submission" date="2021-02" db="EMBL/GenBank/DDBJ databases">
        <authorList>
            <person name="Nowell W R."/>
        </authorList>
    </citation>
    <scope>NUCLEOTIDE SEQUENCE</scope>
</reference>
<dbReference type="Proteomes" id="UP000663852">
    <property type="component" value="Unassembled WGS sequence"/>
</dbReference>
<evidence type="ECO:0000259" key="2">
    <source>
        <dbReference type="Pfam" id="PF12237"/>
    </source>
</evidence>
<keyword evidence="5" id="KW-1185">Reference proteome</keyword>
<proteinExistence type="predicted"/>
<organism evidence="4 6">
    <name type="scientific">Adineta ricciae</name>
    <name type="common">Rotifer</name>
    <dbReference type="NCBI Taxonomy" id="249248"/>
    <lineage>
        <taxon>Eukaryota</taxon>
        <taxon>Metazoa</taxon>
        <taxon>Spiralia</taxon>
        <taxon>Gnathifera</taxon>
        <taxon>Rotifera</taxon>
        <taxon>Eurotatoria</taxon>
        <taxon>Bdelloidea</taxon>
        <taxon>Adinetida</taxon>
        <taxon>Adinetidae</taxon>
        <taxon>Adineta</taxon>
    </lineage>
</organism>
<dbReference type="Pfam" id="PF12237">
    <property type="entry name" value="PCIF1_WW"/>
    <property type="match status" value="1"/>
</dbReference>
<dbReference type="PANTHER" id="PTHR21727:SF0">
    <property type="entry name" value="MRNA (2'-O-METHYLADENOSINE-N(6)-)-METHYLTRANSFERASE"/>
    <property type="match status" value="1"/>
</dbReference>
<comment type="caution">
    <text evidence="4">The sequence shown here is derived from an EMBL/GenBank/DDBJ whole genome shotgun (WGS) entry which is preliminary data.</text>
</comment>
<evidence type="ECO:0000313" key="6">
    <source>
        <dbReference type="Proteomes" id="UP000663852"/>
    </source>
</evidence>
<evidence type="ECO:0000256" key="1">
    <source>
        <dbReference type="SAM" id="MobiDB-lite"/>
    </source>
</evidence>
<dbReference type="PANTHER" id="PTHR21727">
    <property type="entry name" value="PHOSPHORYLATED CTD INTERACTING FACTOR 1"/>
    <property type="match status" value="1"/>
</dbReference>